<keyword evidence="1" id="KW-0547">Nucleotide-binding</keyword>
<name>A0A7L8ZJY5_9CAUD</name>
<dbReference type="InterPro" id="IPR051620">
    <property type="entry name" value="ORF904-like_C"/>
</dbReference>
<dbReference type="GO" id="GO:0005524">
    <property type="term" value="F:ATP binding"/>
    <property type="evidence" value="ECO:0007669"/>
    <property type="project" value="UniProtKB-KW"/>
</dbReference>
<dbReference type="Gene3D" id="3.40.50.300">
    <property type="entry name" value="P-loop containing nucleotide triphosphate hydrolases"/>
    <property type="match status" value="1"/>
</dbReference>
<dbReference type="SUPFAM" id="SSF52540">
    <property type="entry name" value="P-loop containing nucleoside triphosphate hydrolases"/>
    <property type="match status" value="1"/>
</dbReference>
<dbReference type="InterPro" id="IPR014015">
    <property type="entry name" value="Helicase_SF3_DNA-vir"/>
</dbReference>
<keyword evidence="2" id="KW-0378">Hydrolase</keyword>
<proteinExistence type="predicted"/>
<evidence type="ECO:0000259" key="4">
    <source>
        <dbReference type="PROSITE" id="PS51206"/>
    </source>
</evidence>
<keyword evidence="6" id="KW-1185">Reference proteome</keyword>
<dbReference type="GO" id="GO:0016787">
    <property type="term" value="F:hydrolase activity"/>
    <property type="evidence" value="ECO:0007669"/>
    <property type="project" value="UniProtKB-KW"/>
</dbReference>
<evidence type="ECO:0000313" key="6">
    <source>
        <dbReference type="Proteomes" id="UP000593991"/>
    </source>
</evidence>
<feature type="domain" description="SF3 helicase" evidence="4">
    <location>
        <begin position="206"/>
        <end position="371"/>
    </location>
</feature>
<dbReference type="Proteomes" id="UP000593991">
    <property type="component" value="Segment"/>
</dbReference>
<accession>A0A7L8ZJY5</accession>
<protein>
    <submittedName>
        <fullName evidence="5">DNA primase</fullName>
    </submittedName>
</protein>
<reference evidence="5 6" key="1">
    <citation type="submission" date="2020-08" db="EMBL/GenBank/DDBJ databases">
        <authorList>
            <person name="Canfield G.S."/>
            <person name="Duerkop B.A."/>
        </authorList>
    </citation>
    <scope>NUCLEOTIDE SEQUENCE [LARGE SCALE GENOMIC DNA]</scope>
</reference>
<evidence type="ECO:0000313" key="5">
    <source>
        <dbReference type="EMBL" id="QOI68873.1"/>
    </source>
</evidence>
<sequence>MNELTILDTLPATKREVNMLEVLEKTREVNMITIDKQKVPDETSVAALNIEATRNALKECFPVANSGYLDKPYIYNQETGIWEGVAHKAEAQADVVNYLTDQTKTLLAMLKGSTTIPNKLSVNISNIANEYVNSTATKVGADLLEMSTPELIAFKNGLYNFKTNELRPLVKEDMQTMALPYPLIEATLENEHVKYWVDFIELLTGESTELLLKYIGFLFYRSQKTIQTIMIFINGQTANGRNGKGKLIEFMRLLLGEGTNANYTALSIGDLADSNKDFVKVNLVNKMANFDADSDSKFLASTNTLKLLSTNDPITANVKGAKHVTFENYARMIVATNKLPNYRDSSMGFSDRLVIVPFIRFFGLNNGVKSEDVTNYLDPGKKFHDSEKAKHSHPEALGAFVYYCIQQFRQMMDAGLSANPFRDLMTEEALNILNNYEYNNDPIMQFLNESELTITKDREDFILRDGLFDLFKTENSDSKLSEAGFYNELESRGVIVKEGKAQRKCRKQIDGVNVSILRGIKSERQTAKKALAEKELNNIF</sequence>
<dbReference type="InterPro" id="IPR045455">
    <property type="entry name" value="NrS-1_pol-like_helicase"/>
</dbReference>
<gene>
    <name evidence="5" type="ORF">phi9184_ORF054</name>
</gene>
<evidence type="ECO:0000256" key="1">
    <source>
        <dbReference type="ARBA" id="ARBA00022741"/>
    </source>
</evidence>
<keyword evidence="3" id="KW-0067">ATP-binding</keyword>
<dbReference type="InterPro" id="IPR014818">
    <property type="entry name" value="Phage/plasmid_primase_P4_C"/>
</dbReference>
<dbReference type="PROSITE" id="PS51206">
    <property type="entry name" value="SF3_HELICASE_1"/>
    <property type="match status" value="1"/>
</dbReference>
<dbReference type="EMBL" id="MT939242">
    <property type="protein sequence ID" value="QOI68873.1"/>
    <property type="molecule type" value="Genomic_DNA"/>
</dbReference>
<dbReference type="Pfam" id="PF19263">
    <property type="entry name" value="DUF5906"/>
    <property type="match status" value="1"/>
</dbReference>
<evidence type="ECO:0000256" key="3">
    <source>
        <dbReference type="ARBA" id="ARBA00022840"/>
    </source>
</evidence>
<evidence type="ECO:0000256" key="2">
    <source>
        <dbReference type="ARBA" id="ARBA00022801"/>
    </source>
</evidence>
<dbReference type="InterPro" id="IPR027417">
    <property type="entry name" value="P-loop_NTPase"/>
</dbReference>
<dbReference type="PANTHER" id="PTHR35372">
    <property type="entry name" value="ATP BINDING PROTEIN-RELATED"/>
    <property type="match status" value="1"/>
</dbReference>
<dbReference type="PANTHER" id="PTHR35372:SF2">
    <property type="entry name" value="SF3 HELICASE DOMAIN-CONTAINING PROTEIN"/>
    <property type="match status" value="1"/>
</dbReference>
<organism evidence="5 6">
    <name type="scientific">Enterococcus phage 9184</name>
    <dbReference type="NCBI Taxonomy" id="2763103"/>
    <lineage>
        <taxon>Viruses</taxon>
        <taxon>Duplodnaviria</taxon>
        <taxon>Heunggongvirae</taxon>
        <taxon>Uroviricota</taxon>
        <taxon>Caudoviricetes</taxon>
        <taxon>Thiercelinvirus</taxon>
        <taxon>Thiercelinvirus v9184</taxon>
    </lineage>
</organism>
<dbReference type="Pfam" id="PF08706">
    <property type="entry name" value="D5_N"/>
    <property type="match status" value="1"/>
</dbReference>